<name>A0A918QVY9_9FLAO</name>
<evidence type="ECO:0000259" key="1">
    <source>
        <dbReference type="Pfam" id="PF17851"/>
    </source>
</evidence>
<feature type="domain" description="Beta-xylosidase C-terminal Concanavalin A-like" evidence="1">
    <location>
        <begin position="3"/>
        <end position="45"/>
    </location>
</feature>
<protein>
    <recommendedName>
        <fullName evidence="1">Beta-xylosidase C-terminal Concanavalin A-like domain-containing protein</fullName>
    </recommendedName>
</protein>
<dbReference type="SUPFAM" id="SSF49899">
    <property type="entry name" value="Concanavalin A-like lectins/glucanases"/>
    <property type="match status" value="1"/>
</dbReference>
<gene>
    <name evidence="2" type="ORF">GCM10007028_10990</name>
</gene>
<dbReference type="EMBL" id="BMWZ01000002">
    <property type="protein sequence ID" value="GGZ75286.1"/>
    <property type="molecule type" value="Genomic_DNA"/>
</dbReference>
<reference evidence="2" key="2">
    <citation type="submission" date="2020-09" db="EMBL/GenBank/DDBJ databases">
        <authorList>
            <person name="Sun Q."/>
            <person name="Kim S."/>
        </authorList>
    </citation>
    <scope>NUCLEOTIDE SEQUENCE</scope>
    <source>
        <strain evidence="2">KCTC 12710</strain>
    </source>
</reference>
<dbReference type="GO" id="GO:0005975">
    <property type="term" value="P:carbohydrate metabolic process"/>
    <property type="evidence" value="ECO:0007669"/>
    <property type="project" value="UniProtKB-ARBA"/>
</dbReference>
<dbReference type="InterPro" id="IPR013320">
    <property type="entry name" value="ConA-like_dom_sf"/>
</dbReference>
<reference evidence="2" key="1">
    <citation type="journal article" date="2014" name="Int. J. Syst. Evol. Microbiol.">
        <title>Complete genome sequence of Corynebacterium casei LMG S-19264T (=DSM 44701T), isolated from a smear-ripened cheese.</title>
        <authorList>
            <consortium name="US DOE Joint Genome Institute (JGI-PGF)"/>
            <person name="Walter F."/>
            <person name="Albersmeier A."/>
            <person name="Kalinowski J."/>
            <person name="Ruckert C."/>
        </authorList>
    </citation>
    <scope>NUCLEOTIDE SEQUENCE</scope>
    <source>
        <strain evidence="2">KCTC 12710</strain>
    </source>
</reference>
<dbReference type="RefSeq" id="WP_189359775.1">
    <property type="nucleotide sequence ID" value="NZ_BMWZ01000002.1"/>
</dbReference>
<organism evidence="2 3">
    <name type="scientific">Algibacter mikhailovii</name>
    <dbReference type="NCBI Taxonomy" id="425498"/>
    <lineage>
        <taxon>Bacteria</taxon>
        <taxon>Pseudomonadati</taxon>
        <taxon>Bacteroidota</taxon>
        <taxon>Flavobacteriia</taxon>
        <taxon>Flavobacteriales</taxon>
        <taxon>Flavobacteriaceae</taxon>
        <taxon>Algibacter</taxon>
    </lineage>
</organism>
<proteinExistence type="predicted"/>
<dbReference type="Pfam" id="PF17851">
    <property type="entry name" value="GH43_C2"/>
    <property type="match status" value="1"/>
</dbReference>
<dbReference type="AlphaFoldDB" id="A0A918QVY9"/>
<dbReference type="Gene3D" id="2.60.120.200">
    <property type="match status" value="1"/>
</dbReference>
<dbReference type="Proteomes" id="UP000636004">
    <property type="component" value="Unassembled WGS sequence"/>
</dbReference>
<accession>A0A918QVY9</accession>
<keyword evidence="3" id="KW-1185">Reference proteome</keyword>
<sequence length="47" mass="5246">MDNVNTGFLSTMSVDGFVGTIYGMYTTSLGESSKNRASFNWFKIEIK</sequence>
<evidence type="ECO:0000313" key="2">
    <source>
        <dbReference type="EMBL" id="GGZ75286.1"/>
    </source>
</evidence>
<comment type="caution">
    <text evidence="2">The sequence shown here is derived from an EMBL/GenBank/DDBJ whole genome shotgun (WGS) entry which is preliminary data.</text>
</comment>
<dbReference type="GO" id="GO:0004553">
    <property type="term" value="F:hydrolase activity, hydrolyzing O-glycosyl compounds"/>
    <property type="evidence" value="ECO:0007669"/>
    <property type="project" value="UniProtKB-ARBA"/>
</dbReference>
<evidence type="ECO:0000313" key="3">
    <source>
        <dbReference type="Proteomes" id="UP000636004"/>
    </source>
</evidence>
<dbReference type="InterPro" id="IPR041542">
    <property type="entry name" value="GH43_C2"/>
</dbReference>